<dbReference type="Pfam" id="PF08205">
    <property type="entry name" value="C2-set_2"/>
    <property type="match status" value="1"/>
</dbReference>
<dbReference type="InterPro" id="IPR003599">
    <property type="entry name" value="Ig_sub"/>
</dbReference>
<evidence type="ECO:0000256" key="3">
    <source>
        <dbReference type="ARBA" id="ARBA00023157"/>
    </source>
</evidence>
<gene>
    <name evidence="8" type="ORF">CALMAC_LOCUS20803</name>
</gene>
<organism evidence="8 9">
    <name type="scientific">Callosobruchus maculatus</name>
    <name type="common">Southern cowpea weevil</name>
    <name type="synonym">Pulse bruchid</name>
    <dbReference type="NCBI Taxonomy" id="64391"/>
    <lineage>
        <taxon>Eukaryota</taxon>
        <taxon>Metazoa</taxon>
        <taxon>Ecdysozoa</taxon>
        <taxon>Arthropoda</taxon>
        <taxon>Hexapoda</taxon>
        <taxon>Insecta</taxon>
        <taxon>Pterygota</taxon>
        <taxon>Neoptera</taxon>
        <taxon>Endopterygota</taxon>
        <taxon>Coleoptera</taxon>
        <taxon>Polyphaga</taxon>
        <taxon>Cucujiformia</taxon>
        <taxon>Chrysomeloidea</taxon>
        <taxon>Chrysomelidae</taxon>
        <taxon>Bruchinae</taxon>
        <taxon>Bruchini</taxon>
        <taxon>Callosobruchus</taxon>
    </lineage>
</organism>
<name>A0A653DVS6_CALMS</name>
<keyword evidence="5" id="KW-1133">Transmembrane helix</keyword>
<dbReference type="SMART" id="SM00060">
    <property type="entry name" value="FN3"/>
    <property type="match status" value="1"/>
</dbReference>
<feature type="transmembrane region" description="Helical" evidence="5">
    <location>
        <begin position="499"/>
        <end position="523"/>
    </location>
</feature>
<feature type="region of interest" description="Disordered" evidence="4">
    <location>
        <begin position="532"/>
        <end position="554"/>
    </location>
</feature>
<dbReference type="InterPro" id="IPR036179">
    <property type="entry name" value="Ig-like_dom_sf"/>
</dbReference>
<feature type="domain" description="Ig-like" evidence="6">
    <location>
        <begin position="157"/>
        <end position="247"/>
    </location>
</feature>
<keyword evidence="3" id="KW-1015">Disulfide bond</keyword>
<accession>A0A653DVS6</accession>
<proteinExistence type="predicted"/>
<sequence>MLDGVIDSEKSSYTTVNQLEIRSTPRSFKGAHLECRASSSELAGFVARDVPLIVLLKPNKVKIVTPNDLLSTRKSQTVRCESSGSSPPAKLTWLLDGRAIRNAVVTEEETDTFTGSLLTLNVSPDDDGKELVCRADNPRFPGGSAEDRRQIHVAYPPKISVKIESPSPWPTIKEGMNITLKCETSARPEPYSYSWYLDSHLLPYNETAGILPMDQILQLQNIQQNSGGSYACSAINSEGETYSAPLELKVQYAPRCRQGHEVRYIGAVPFETITASCLVDAFPEVNRFTWTYNTSNGVLPMQSGKMDNTGNSSILMFSPKEGDVESLACWAKNSVGSQTVPCLFYIVPAETPETPKSCIVKNATQGGGLEVSCIAGKDGGLHQSFILEVSDVSAPLVPPGVTTMSDQGELPPPMYRVLGERPVFRLPNLEPFREYRFAVYAENAKGRSEPPAVLPSVRIEAGDQPLQPASSDGTARRDPSNELAFADGPAAQGSSNLTLIIVSAAAVAVTLIVSIIAAASILACRRTNAAEDAVRRRGRRSSKPPDEFDLSEDGFGEGFHRRSAQYRASMYGECEDRITRMIEGPDLILAPYTIRSSQQSIDF</sequence>
<keyword evidence="9" id="KW-1185">Reference proteome</keyword>
<dbReference type="InterPro" id="IPR013162">
    <property type="entry name" value="CD80_C2-set"/>
</dbReference>
<dbReference type="PROSITE" id="PS50835">
    <property type="entry name" value="IG_LIKE"/>
    <property type="match status" value="3"/>
</dbReference>
<dbReference type="PANTHER" id="PTHR23278:SF4">
    <property type="entry name" value="SIDESTEP, ISOFORM C"/>
    <property type="match status" value="1"/>
</dbReference>
<evidence type="ECO:0000259" key="6">
    <source>
        <dbReference type="PROSITE" id="PS50835"/>
    </source>
</evidence>
<dbReference type="InterPro" id="IPR013783">
    <property type="entry name" value="Ig-like_fold"/>
</dbReference>
<evidence type="ECO:0000256" key="1">
    <source>
        <dbReference type="ARBA" id="ARBA00004167"/>
    </source>
</evidence>
<dbReference type="GO" id="GO:0016020">
    <property type="term" value="C:membrane"/>
    <property type="evidence" value="ECO:0007669"/>
    <property type="project" value="UniProtKB-SubCell"/>
</dbReference>
<comment type="subcellular location">
    <subcellularLocation>
        <location evidence="1">Membrane</location>
        <topology evidence="1">Single-pass membrane protein</topology>
    </subcellularLocation>
</comment>
<dbReference type="CDD" id="cd00063">
    <property type="entry name" value="FN3"/>
    <property type="match status" value="1"/>
</dbReference>
<reference evidence="8 9" key="1">
    <citation type="submission" date="2019-01" db="EMBL/GenBank/DDBJ databases">
        <authorList>
            <person name="Sayadi A."/>
        </authorList>
    </citation>
    <scope>NUCLEOTIDE SEQUENCE [LARGE SCALE GENOMIC DNA]</scope>
</reference>
<dbReference type="PANTHER" id="PTHR23278">
    <property type="entry name" value="SIDESTEP PROTEIN"/>
    <property type="match status" value="1"/>
</dbReference>
<feature type="domain" description="Ig-like" evidence="6">
    <location>
        <begin position="271"/>
        <end position="341"/>
    </location>
</feature>
<protein>
    <recommendedName>
        <fullName evidence="10">Ig-like domain-containing protein</fullName>
    </recommendedName>
</protein>
<evidence type="ECO:0000256" key="2">
    <source>
        <dbReference type="ARBA" id="ARBA00023136"/>
    </source>
</evidence>
<dbReference type="AlphaFoldDB" id="A0A653DVS6"/>
<dbReference type="InterPro" id="IPR003598">
    <property type="entry name" value="Ig_sub2"/>
</dbReference>
<evidence type="ECO:0000259" key="7">
    <source>
        <dbReference type="PROSITE" id="PS50853"/>
    </source>
</evidence>
<feature type="domain" description="Fibronectin type-III" evidence="7">
    <location>
        <begin position="351"/>
        <end position="462"/>
    </location>
</feature>
<keyword evidence="5" id="KW-0812">Transmembrane</keyword>
<dbReference type="SMART" id="SM00409">
    <property type="entry name" value="IG"/>
    <property type="match status" value="2"/>
</dbReference>
<evidence type="ECO:0000256" key="4">
    <source>
        <dbReference type="SAM" id="MobiDB-lite"/>
    </source>
</evidence>
<feature type="region of interest" description="Disordered" evidence="4">
    <location>
        <begin position="462"/>
        <end position="487"/>
    </location>
</feature>
<dbReference type="OrthoDB" id="6250964at2759"/>
<evidence type="ECO:0000313" key="8">
    <source>
        <dbReference type="EMBL" id="VEN64217.1"/>
    </source>
</evidence>
<dbReference type="SMART" id="SM00408">
    <property type="entry name" value="IGc2"/>
    <property type="match status" value="1"/>
</dbReference>
<evidence type="ECO:0000256" key="5">
    <source>
        <dbReference type="SAM" id="Phobius"/>
    </source>
</evidence>
<dbReference type="Proteomes" id="UP000410492">
    <property type="component" value="Unassembled WGS sequence"/>
</dbReference>
<dbReference type="InterPro" id="IPR036116">
    <property type="entry name" value="FN3_sf"/>
</dbReference>
<dbReference type="InterPro" id="IPR003961">
    <property type="entry name" value="FN3_dom"/>
</dbReference>
<feature type="domain" description="Ig-like" evidence="6">
    <location>
        <begin position="51"/>
        <end position="152"/>
    </location>
</feature>
<dbReference type="Pfam" id="PF13927">
    <property type="entry name" value="Ig_3"/>
    <property type="match status" value="1"/>
</dbReference>
<dbReference type="PROSITE" id="PS50853">
    <property type="entry name" value="FN3"/>
    <property type="match status" value="1"/>
</dbReference>
<keyword evidence="2 5" id="KW-0472">Membrane</keyword>
<evidence type="ECO:0000313" key="9">
    <source>
        <dbReference type="Proteomes" id="UP000410492"/>
    </source>
</evidence>
<dbReference type="EMBL" id="CAACVG010015198">
    <property type="protein sequence ID" value="VEN64217.1"/>
    <property type="molecule type" value="Genomic_DNA"/>
</dbReference>
<dbReference type="Gene3D" id="2.60.40.10">
    <property type="entry name" value="Immunoglobulins"/>
    <property type="match status" value="4"/>
</dbReference>
<evidence type="ECO:0008006" key="10">
    <source>
        <dbReference type="Google" id="ProtNLM"/>
    </source>
</evidence>
<dbReference type="InterPro" id="IPR007110">
    <property type="entry name" value="Ig-like_dom"/>
</dbReference>
<dbReference type="SUPFAM" id="SSF48726">
    <property type="entry name" value="Immunoglobulin"/>
    <property type="match status" value="3"/>
</dbReference>
<dbReference type="SUPFAM" id="SSF49265">
    <property type="entry name" value="Fibronectin type III"/>
    <property type="match status" value="1"/>
</dbReference>